<sequence>MINWTLALLTVPGAAVVMMLWFGAVMGVAGCSALPCRHEGPGEFLFTVLVYGAPAVAVLTVAMSFFTATRSRGVLVPVAGWALLVADVVVLAISFRP</sequence>
<proteinExistence type="predicted"/>
<evidence type="ECO:0000313" key="2">
    <source>
        <dbReference type="EMBL" id="TPG32036.1"/>
    </source>
</evidence>
<accession>A0A502E648</accession>
<name>A0A502E648_9MYCO</name>
<keyword evidence="3" id="KW-1185">Reference proteome</keyword>
<feature type="transmembrane region" description="Helical" evidence="1">
    <location>
        <begin position="73"/>
        <end position="95"/>
    </location>
</feature>
<keyword evidence="1" id="KW-0812">Transmembrane</keyword>
<organism evidence="2 3">
    <name type="scientific">Mycolicibacterium hodleri</name>
    <dbReference type="NCBI Taxonomy" id="49897"/>
    <lineage>
        <taxon>Bacteria</taxon>
        <taxon>Bacillati</taxon>
        <taxon>Actinomycetota</taxon>
        <taxon>Actinomycetes</taxon>
        <taxon>Mycobacteriales</taxon>
        <taxon>Mycobacteriaceae</taxon>
        <taxon>Mycolicibacterium</taxon>
    </lineage>
</organism>
<feature type="transmembrane region" description="Helical" evidence="1">
    <location>
        <begin position="43"/>
        <end position="66"/>
    </location>
</feature>
<dbReference type="Proteomes" id="UP000320095">
    <property type="component" value="Unassembled WGS sequence"/>
</dbReference>
<dbReference type="AlphaFoldDB" id="A0A502E648"/>
<evidence type="ECO:0000256" key="1">
    <source>
        <dbReference type="SAM" id="Phobius"/>
    </source>
</evidence>
<evidence type="ECO:0000313" key="3">
    <source>
        <dbReference type="Proteomes" id="UP000320095"/>
    </source>
</evidence>
<keyword evidence="1" id="KW-0472">Membrane</keyword>
<reference evidence="2 3" key="1">
    <citation type="journal article" date="2019" name="Environ. Microbiol.">
        <title>Species interactions and distinct microbial communities in high Arctic permafrost affected cryosols are associated with the CH4 and CO2 gas fluxes.</title>
        <authorList>
            <person name="Altshuler I."/>
            <person name="Hamel J."/>
            <person name="Turney S."/>
            <person name="Magnuson E."/>
            <person name="Levesque R."/>
            <person name="Greer C."/>
            <person name="Whyte L.G."/>
        </authorList>
    </citation>
    <scope>NUCLEOTIDE SEQUENCE [LARGE SCALE GENOMIC DNA]</scope>
    <source>
        <strain evidence="2 3">S5.20</strain>
    </source>
</reference>
<comment type="caution">
    <text evidence="2">The sequence shown here is derived from an EMBL/GenBank/DDBJ whole genome shotgun (WGS) entry which is preliminary data.</text>
</comment>
<protein>
    <submittedName>
        <fullName evidence="2">Uncharacterized protein</fullName>
    </submittedName>
</protein>
<keyword evidence="1" id="KW-1133">Transmembrane helix</keyword>
<gene>
    <name evidence="2" type="ORF">EAH80_21070</name>
</gene>
<dbReference type="EMBL" id="RCZG01000010">
    <property type="protein sequence ID" value="TPG32036.1"/>
    <property type="molecule type" value="Genomic_DNA"/>
</dbReference>
<dbReference type="OrthoDB" id="4762660at2"/>